<evidence type="ECO:0000313" key="4">
    <source>
        <dbReference type="Proteomes" id="UP000649955"/>
    </source>
</evidence>
<organism evidence="3 4">
    <name type="scientific">Amycolatopsis bullii</name>
    <dbReference type="NCBI Taxonomy" id="941987"/>
    <lineage>
        <taxon>Bacteria</taxon>
        <taxon>Bacillati</taxon>
        <taxon>Actinomycetota</taxon>
        <taxon>Actinomycetes</taxon>
        <taxon>Pseudonocardiales</taxon>
        <taxon>Pseudonocardiaceae</taxon>
        <taxon>Amycolatopsis</taxon>
    </lineage>
</organism>
<comment type="caution">
    <text evidence="3">The sequence shown here is derived from an EMBL/GenBank/DDBJ whole genome shotgun (WGS) entry which is preliminary data.</text>
</comment>
<dbReference type="EMBL" id="BNAW01000042">
    <property type="protein sequence ID" value="GHG37000.1"/>
    <property type="molecule type" value="Genomic_DNA"/>
</dbReference>
<dbReference type="Pfam" id="PF19809">
    <property type="entry name" value="DUF6292"/>
    <property type="match status" value="1"/>
</dbReference>
<evidence type="ECO:0000313" key="3">
    <source>
        <dbReference type="EMBL" id="GHG37000.1"/>
    </source>
</evidence>
<reference evidence="4" key="1">
    <citation type="journal article" date="2019" name="Int. J. Syst. Evol. Microbiol.">
        <title>The Global Catalogue of Microorganisms (GCM) 10K type strain sequencing project: providing services to taxonomists for standard genome sequencing and annotation.</title>
        <authorList>
            <consortium name="The Broad Institute Genomics Platform"/>
            <consortium name="The Broad Institute Genome Sequencing Center for Infectious Disease"/>
            <person name="Wu L."/>
            <person name="Ma J."/>
        </authorList>
    </citation>
    <scope>NUCLEOTIDE SEQUENCE [LARGE SCALE GENOMIC DNA]</scope>
    <source>
        <strain evidence="4">CGMCC 4.7680</strain>
    </source>
</reference>
<evidence type="ECO:0000259" key="2">
    <source>
        <dbReference type="Pfam" id="PF19809"/>
    </source>
</evidence>
<keyword evidence="4" id="KW-1185">Reference proteome</keyword>
<accession>A0ABQ3KM68</accession>
<feature type="domain" description="DUF6292" evidence="2">
    <location>
        <begin position="17"/>
        <end position="100"/>
    </location>
</feature>
<evidence type="ECO:0000256" key="1">
    <source>
        <dbReference type="SAM" id="MobiDB-lite"/>
    </source>
</evidence>
<dbReference type="RefSeq" id="WP_191315356.1">
    <property type="nucleotide sequence ID" value="NZ_BNAW01000042.1"/>
</dbReference>
<proteinExistence type="predicted"/>
<gene>
    <name evidence="3" type="ORF">GCM10017567_67210</name>
</gene>
<dbReference type="InterPro" id="IPR046259">
    <property type="entry name" value="DUF6292"/>
</dbReference>
<feature type="region of interest" description="Disordered" evidence="1">
    <location>
        <begin position="109"/>
        <end position="128"/>
    </location>
</feature>
<dbReference type="Proteomes" id="UP000649955">
    <property type="component" value="Unassembled WGS sequence"/>
</dbReference>
<protein>
    <recommendedName>
        <fullName evidence="2">DUF6292 domain-containing protein</fullName>
    </recommendedName>
</protein>
<sequence length="140" mass="15106">MSERDGLGAAARGLRQYLLAVAAKLDAPAWFCEVDVPAGAYVALERRLARFPEHEVALLWDERDGWSAAVESSTGDEVIVLAYLGEDVLPAPEAVVEFVTGLYGEKYPGRPDPPDFRRPGTGDGFDERLAAYAGNPVGRA</sequence>
<name>A0ABQ3KM68_9PSEU</name>